<evidence type="ECO:0000256" key="1">
    <source>
        <dbReference type="SAM" id="MobiDB-lite"/>
    </source>
</evidence>
<dbReference type="Proteomes" id="UP000747399">
    <property type="component" value="Unassembled WGS sequence"/>
</dbReference>
<dbReference type="AlphaFoldDB" id="A0A8J4BQ57"/>
<feature type="compositionally biased region" description="Low complexity" evidence="1">
    <location>
        <begin position="123"/>
        <end position="136"/>
    </location>
</feature>
<gene>
    <name evidence="2" type="ORF">Vafri_20042</name>
</gene>
<protein>
    <submittedName>
        <fullName evidence="2">Uncharacterized protein</fullName>
    </submittedName>
</protein>
<evidence type="ECO:0000313" key="2">
    <source>
        <dbReference type="EMBL" id="GIL66547.1"/>
    </source>
</evidence>
<keyword evidence="3" id="KW-1185">Reference proteome</keyword>
<dbReference type="EMBL" id="BNCO01000086">
    <property type="protein sequence ID" value="GIL66547.1"/>
    <property type="molecule type" value="Genomic_DNA"/>
</dbReference>
<dbReference type="PANTHER" id="PTHR34356:SF1">
    <property type="entry name" value="ANTIGENIC HEAT-STABLE PROTEIN"/>
    <property type="match status" value="1"/>
</dbReference>
<sequence length="184" mass="20580">MGSPVEEGSRVVKQVIDSGAFDDIRKNVFEELRQSTALRDYVREQVDNSKTLSGDTLKSYKDRKKVLEDLQNELKDRLVERASRVVWEILTNAVGRVALDIERKVHEAICYLHEARQKQQQQQQAAVAAAQPPQGQITAADAGQGSSFPTRLPTSSIASLACQPQPQQHSNRPPPRHYGVYGNF</sequence>
<proteinExistence type="predicted"/>
<evidence type="ECO:0000313" key="3">
    <source>
        <dbReference type="Proteomes" id="UP000747399"/>
    </source>
</evidence>
<name>A0A8J4BQ57_9CHLO</name>
<accession>A0A8J4BQ57</accession>
<comment type="caution">
    <text evidence="2">The sequence shown here is derived from an EMBL/GenBank/DDBJ whole genome shotgun (WGS) entry which is preliminary data.</text>
</comment>
<organism evidence="2 3">
    <name type="scientific">Volvox africanus</name>
    <dbReference type="NCBI Taxonomy" id="51714"/>
    <lineage>
        <taxon>Eukaryota</taxon>
        <taxon>Viridiplantae</taxon>
        <taxon>Chlorophyta</taxon>
        <taxon>core chlorophytes</taxon>
        <taxon>Chlorophyceae</taxon>
        <taxon>CS clade</taxon>
        <taxon>Chlamydomonadales</taxon>
        <taxon>Volvocaceae</taxon>
        <taxon>Volvox</taxon>
    </lineage>
</organism>
<reference evidence="2" key="1">
    <citation type="journal article" date="2021" name="Proc. Natl. Acad. Sci. U.S.A.">
        <title>Three genomes in the algal genus Volvox reveal the fate of a haploid sex-determining region after a transition to homothallism.</title>
        <authorList>
            <person name="Yamamoto K."/>
            <person name="Hamaji T."/>
            <person name="Kawai-Toyooka H."/>
            <person name="Matsuzaki R."/>
            <person name="Takahashi F."/>
            <person name="Nishimura Y."/>
            <person name="Kawachi M."/>
            <person name="Noguchi H."/>
            <person name="Minakuchi Y."/>
            <person name="Umen J.G."/>
            <person name="Toyoda A."/>
            <person name="Nozaki H."/>
        </authorList>
    </citation>
    <scope>NUCLEOTIDE SEQUENCE</scope>
    <source>
        <strain evidence="2">NIES-3780</strain>
    </source>
</reference>
<dbReference type="PANTHER" id="PTHR34356">
    <property type="entry name" value="ANTIGENIC HEAT-STABLE PROTEIN"/>
    <property type="match status" value="1"/>
</dbReference>
<feature type="compositionally biased region" description="Polar residues" evidence="1">
    <location>
        <begin position="144"/>
        <end position="171"/>
    </location>
</feature>
<feature type="region of interest" description="Disordered" evidence="1">
    <location>
        <begin position="123"/>
        <end position="184"/>
    </location>
</feature>